<dbReference type="PANTHER" id="PTHR33285:SF39">
    <property type="entry name" value="PHYTOSULFOKINE"/>
    <property type="match status" value="1"/>
</dbReference>
<organism evidence="10 11">
    <name type="scientific">Hibiscus syriacus</name>
    <name type="common">Rose of Sharon</name>
    <dbReference type="NCBI Taxonomy" id="106335"/>
    <lineage>
        <taxon>Eukaryota</taxon>
        <taxon>Viridiplantae</taxon>
        <taxon>Streptophyta</taxon>
        <taxon>Embryophyta</taxon>
        <taxon>Tracheophyta</taxon>
        <taxon>Spermatophyta</taxon>
        <taxon>Magnoliopsida</taxon>
        <taxon>eudicotyledons</taxon>
        <taxon>Gunneridae</taxon>
        <taxon>Pentapetalae</taxon>
        <taxon>rosids</taxon>
        <taxon>malvids</taxon>
        <taxon>Malvales</taxon>
        <taxon>Malvaceae</taxon>
        <taxon>Malvoideae</taxon>
        <taxon>Hibiscus</taxon>
    </lineage>
</organism>
<keyword evidence="11" id="KW-1185">Reference proteome</keyword>
<dbReference type="GO" id="GO:0030154">
    <property type="term" value="P:cell differentiation"/>
    <property type="evidence" value="ECO:0007669"/>
    <property type="project" value="UniProtKB-UniRule"/>
</dbReference>
<keyword evidence="8 9" id="KW-0339">Growth factor</keyword>
<name>A0A6A2XPF3_HIBSY</name>
<sequence>MTKSFIILILALLLLSSTAKARPLEEQRADDLQNLPFPSTEWMSFIDGQCGGLNDEECVIRRSLAAHTDYIYTQENDAP</sequence>
<evidence type="ECO:0000256" key="3">
    <source>
        <dbReference type="ARBA" id="ARBA00022473"/>
    </source>
</evidence>
<evidence type="ECO:0000313" key="11">
    <source>
        <dbReference type="Proteomes" id="UP000436088"/>
    </source>
</evidence>
<comment type="similarity">
    <text evidence="2 9">Belongs to the phytosulfokine family.</text>
</comment>
<evidence type="ECO:0000256" key="1">
    <source>
        <dbReference type="ARBA" id="ARBA00004613"/>
    </source>
</evidence>
<protein>
    <recommendedName>
        <fullName evidence="9">Phytosulfokine</fullName>
    </recommendedName>
    <component>
        <recommendedName>
            <fullName evidence="9">Phytosulfokine-alpha</fullName>
            <shortName evidence="9">PSK-alpha</shortName>
            <shortName evidence="9">Phytosulfokine-a</shortName>
        </recommendedName>
    </component>
    <component>
        <recommendedName>
            <fullName evidence="9">Phytosulfokine-beta</fullName>
            <shortName evidence="9">PSK-beta</shortName>
            <shortName evidence="9">Phytosulfokine-b</shortName>
        </recommendedName>
    </component>
</protein>
<dbReference type="GO" id="GO:0008283">
    <property type="term" value="P:cell population proliferation"/>
    <property type="evidence" value="ECO:0007669"/>
    <property type="project" value="UniProtKB-UniRule"/>
</dbReference>
<comment type="function">
    <text evidence="9">Promotes plant cell differentiation, organogenesis and somatic embryogenesis as well as cell proliferation.</text>
</comment>
<evidence type="ECO:0000256" key="7">
    <source>
        <dbReference type="ARBA" id="ARBA00022782"/>
    </source>
</evidence>
<evidence type="ECO:0000313" key="10">
    <source>
        <dbReference type="EMBL" id="KAE8663906.1"/>
    </source>
</evidence>
<dbReference type="Pfam" id="PF06404">
    <property type="entry name" value="PSK"/>
    <property type="match status" value="1"/>
</dbReference>
<gene>
    <name evidence="10" type="ORF">F3Y22_tig00112864pilonHSYRG00160</name>
</gene>
<feature type="chain" id="PRO_5031611840" description="Phytosulfokine" evidence="9">
    <location>
        <begin position="22"/>
        <end position="79"/>
    </location>
</feature>
<dbReference type="GO" id="GO:0005576">
    <property type="term" value="C:extracellular region"/>
    <property type="evidence" value="ECO:0007669"/>
    <property type="project" value="UniProtKB-SubCell"/>
</dbReference>
<dbReference type="PANTHER" id="PTHR33285">
    <property type="entry name" value="PHYTOSULFOKINES 3"/>
    <property type="match status" value="1"/>
</dbReference>
<evidence type="ECO:0000256" key="9">
    <source>
        <dbReference type="RuleBase" id="RU368031"/>
    </source>
</evidence>
<comment type="caution">
    <text evidence="10">The sequence shown here is derived from an EMBL/GenBank/DDBJ whole genome shotgun (WGS) entry which is preliminary data.</text>
</comment>
<evidence type="ECO:0000256" key="8">
    <source>
        <dbReference type="ARBA" id="ARBA00023030"/>
    </source>
</evidence>
<keyword evidence="7 9" id="KW-0221">Differentiation</keyword>
<dbReference type="GO" id="GO:0008083">
    <property type="term" value="F:growth factor activity"/>
    <property type="evidence" value="ECO:0007669"/>
    <property type="project" value="UniProtKB-UniRule"/>
</dbReference>
<feature type="signal peptide" evidence="9">
    <location>
        <begin position="1"/>
        <end position="21"/>
    </location>
</feature>
<accession>A0A6A2XPF3</accession>
<evidence type="ECO:0000256" key="4">
    <source>
        <dbReference type="ARBA" id="ARBA00022525"/>
    </source>
</evidence>
<keyword evidence="4 9" id="KW-0964">Secreted</keyword>
<comment type="subcellular location">
    <subcellularLocation>
        <location evidence="1 9">Secreted</location>
    </subcellularLocation>
</comment>
<evidence type="ECO:0000256" key="2">
    <source>
        <dbReference type="ARBA" id="ARBA00010781"/>
    </source>
</evidence>
<dbReference type="InterPro" id="IPR009438">
    <property type="entry name" value="Phytosulfokine"/>
</dbReference>
<dbReference type="Proteomes" id="UP000436088">
    <property type="component" value="Unassembled WGS sequence"/>
</dbReference>
<keyword evidence="3 9" id="KW-0217">Developmental protein</keyword>
<comment type="PTM">
    <text evidence="9">PSK-alpha is produced by endopeptidase digestion. PSK-beta is produced from PSK-alpha by exopeptidase digestion.</text>
</comment>
<keyword evidence="5 9" id="KW-0765">Sulfation</keyword>
<reference evidence="10" key="1">
    <citation type="submission" date="2019-09" db="EMBL/GenBank/DDBJ databases">
        <title>Draft genome information of white flower Hibiscus syriacus.</title>
        <authorList>
            <person name="Kim Y.-M."/>
        </authorList>
    </citation>
    <scope>NUCLEOTIDE SEQUENCE [LARGE SCALE GENOMIC DNA]</scope>
    <source>
        <strain evidence="10">YM2019G1</strain>
    </source>
</reference>
<dbReference type="EMBL" id="VEPZ02001663">
    <property type="protein sequence ID" value="KAE8663906.1"/>
    <property type="molecule type" value="Genomic_DNA"/>
</dbReference>
<evidence type="ECO:0000256" key="6">
    <source>
        <dbReference type="ARBA" id="ARBA00022729"/>
    </source>
</evidence>
<comment type="PTM">
    <text evidence="9">Sulfation is important for activity and for the binding to a putative membrane receptor.</text>
</comment>
<proteinExistence type="inferred from homology"/>
<evidence type="ECO:0000256" key="5">
    <source>
        <dbReference type="ARBA" id="ARBA00022641"/>
    </source>
</evidence>
<dbReference type="AlphaFoldDB" id="A0A6A2XPF3"/>
<keyword evidence="6 9" id="KW-0732">Signal</keyword>